<accession>A0A1H6HMP3</accession>
<gene>
    <name evidence="2" type="ORF">SAMN04244559_01789</name>
</gene>
<dbReference type="OrthoDB" id="7346833at2"/>
<sequence>MTISKEGEENAALLGLLARWQAFSELQQRAFTFLAAEAIATGEEFENSTDGAAAVLGQMGCAVAQSDPAQLQAETFSVIQSLQSADRSRQGLEQVASVLETFRRLEAELVEETQRHPPLPPIQVVMETWSRQLSESVTLSDWRRRFAAALDGRDPGPRNPAPAETCDEELFF</sequence>
<proteinExistence type="predicted"/>
<evidence type="ECO:0000313" key="3">
    <source>
        <dbReference type="Proteomes" id="UP000182983"/>
    </source>
</evidence>
<protein>
    <submittedName>
        <fullName evidence="2">Uncharacterized protein</fullName>
    </submittedName>
</protein>
<evidence type="ECO:0000256" key="1">
    <source>
        <dbReference type="SAM" id="MobiDB-lite"/>
    </source>
</evidence>
<organism evidence="2 3">
    <name type="scientific">Magnetospirillum fulvum</name>
    <name type="common">Rhodospirillum fulvum</name>
    <dbReference type="NCBI Taxonomy" id="1082"/>
    <lineage>
        <taxon>Bacteria</taxon>
        <taxon>Pseudomonadati</taxon>
        <taxon>Pseudomonadota</taxon>
        <taxon>Alphaproteobacteria</taxon>
        <taxon>Rhodospirillales</taxon>
        <taxon>Rhodospirillaceae</taxon>
        <taxon>Magnetospirillum</taxon>
    </lineage>
</organism>
<name>A0A1H6HMP3_MAGFU</name>
<dbReference type="EMBL" id="FNWO01000006">
    <property type="protein sequence ID" value="SEH35508.1"/>
    <property type="molecule type" value="Genomic_DNA"/>
</dbReference>
<keyword evidence="3" id="KW-1185">Reference proteome</keyword>
<dbReference type="Proteomes" id="UP000182983">
    <property type="component" value="Unassembled WGS sequence"/>
</dbReference>
<feature type="region of interest" description="Disordered" evidence="1">
    <location>
        <begin position="150"/>
        <end position="172"/>
    </location>
</feature>
<reference evidence="3" key="1">
    <citation type="submission" date="2016-10" db="EMBL/GenBank/DDBJ databases">
        <authorList>
            <person name="Varghese N."/>
            <person name="Submissions S."/>
        </authorList>
    </citation>
    <scope>NUCLEOTIDE SEQUENCE [LARGE SCALE GENOMIC DNA]</scope>
    <source>
        <strain evidence="3">DSM 13234</strain>
    </source>
</reference>
<dbReference type="AlphaFoldDB" id="A0A1H6HMP3"/>
<evidence type="ECO:0000313" key="2">
    <source>
        <dbReference type="EMBL" id="SEH35508.1"/>
    </source>
</evidence>
<dbReference type="RefSeq" id="WP_074767701.1">
    <property type="nucleotide sequence ID" value="NZ_FNWO01000006.1"/>
</dbReference>